<dbReference type="InterPro" id="IPR047110">
    <property type="entry name" value="GABD/Sad-like"/>
</dbReference>
<dbReference type="Gene3D" id="3.40.605.10">
    <property type="entry name" value="Aldehyde Dehydrogenase, Chain A, domain 1"/>
    <property type="match status" value="1"/>
</dbReference>
<sequence>MTHPASGDCVFTVNPATGETLGRYPFLSEQAVDDMLARAQEGFMSWRAKTLGARLDLLHRLAAGLRARKEELARLAVSEMGKTITSARAEVEKCASVIDWYGEHAPALLRDKPMPVPMGKAHLSYAPTGIVLAVMPWNFPYWQIIRAAVPILAGGNGFIVKPAENTLGCGALLNEIAQDCDLGDVFISANLAREQTARVIADERISGVTVTGSVRVGRLLAGMAGENGKKTVLELGGSDPFIVLADADLDKAVDAAVTARFANCGQVCIAAKRIILEAPIAEAFTERFLDKVRALRLEDPMSDGAFIGPMARTDLRDGLHKQVQQSIAEGARVVVGGEAVNRPGAWYEPTVLLDVTPGMTAFSEELFGPVACLITAQDIDHAITLANDSAYGLGASLWTQDERLGLALSQRIESGGVFINRITASDPALPIGGVKASGYGRELTELGLHEFMNIKTVWAC</sequence>
<dbReference type="KEGG" id="abg:Asbog_01983"/>
<dbReference type="InterPro" id="IPR015590">
    <property type="entry name" value="Aldehyde_DH_dom"/>
</dbReference>
<evidence type="ECO:0000313" key="5">
    <source>
        <dbReference type="EMBL" id="GEL52338.1"/>
    </source>
</evidence>
<comment type="similarity">
    <text evidence="1">Belongs to the aldehyde dehydrogenase family.</text>
</comment>
<reference evidence="5 6" key="1">
    <citation type="submission" date="2019-07" db="EMBL/GenBank/DDBJ databases">
        <title>Whole genome shotgun sequence of Asaia bogorensis NBRC 16594.</title>
        <authorList>
            <person name="Hosoyama A."/>
            <person name="Uohara A."/>
            <person name="Ohji S."/>
            <person name="Ichikawa N."/>
        </authorList>
    </citation>
    <scope>NUCLEOTIDE SEQUENCE [LARGE SCALE GENOMIC DNA]</scope>
    <source>
        <strain evidence="5 6">NBRC 16594</strain>
    </source>
</reference>
<dbReference type="GO" id="GO:0004777">
    <property type="term" value="F:succinate-semialdehyde dehydrogenase (NAD+) activity"/>
    <property type="evidence" value="ECO:0007669"/>
    <property type="project" value="TreeGrafter"/>
</dbReference>
<dbReference type="RefSeq" id="WP_062165005.1">
    <property type="nucleotide sequence ID" value="NZ_AP014690.1"/>
</dbReference>
<accession>A0AAN4R0B7</accession>
<evidence type="ECO:0000256" key="2">
    <source>
        <dbReference type="ARBA" id="ARBA00022857"/>
    </source>
</evidence>
<evidence type="ECO:0000313" key="6">
    <source>
        <dbReference type="Proteomes" id="UP000321287"/>
    </source>
</evidence>
<dbReference type="InterPro" id="IPR016163">
    <property type="entry name" value="Ald_DH_C"/>
</dbReference>
<gene>
    <name evidence="5" type="ORF">ABO01nite_03450</name>
</gene>
<keyword evidence="6" id="KW-1185">Reference proteome</keyword>
<dbReference type="InterPro" id="IPR016160">
    <property type="entry name" value="Ald_DH_CS_CYS"/>
</dbReference>
<dbReference type="PANTHER" id="PTHR43217:SF1">
    <property type="entry name" value="SUCCINATE SEMIALDEHYDE DEHYDROGENASE [NAD(P)+] SAD"/>
    <property type="match status" value="1"/>
</dbReference>
<dbReference type="AlphaFoldDB" id="A0AAN4R0B7"/>
<keyword evidence="3" id="KW-0560">Oxidoreductase</keyword>
<dbReference type="InterPro" id="IPR044148">
    <property type="entry name" value="ALDH_GabD1-like"/>
</dbReference>
<dbReference type="GO" id="GO:0004030">
    <property type="term" value="F:aldehyde dehydrogenase [NAD(P)+] activity"/>
    <property type="evidence" value="ECO:0007669"/>
    <property type="project" value="InterPro"/>
</dbReference>
<protein>
    <submittedName>
        <fullName evidence="5">Succinate-semialdehyde dehydrogenase</fullName>
    </submittedName>
</protein>
<comment type="caution">
    <text evidence="5">The sequence shown here is derived from an EMBL/GenBank/DDBJ whole genome shotgun (WGS) entry which is preliminary data.</text>
</comment>
<dbReference type="Proteomes" id="UP000321287">
    <property type="component" value="Unassembled WGS sequence"/>
</dbReference>
<dbReference type="PROSITE" id="PS00070">
    <property type="entry name" value="ALDEHYDE_DEHYDR_CYS"/>
    <property type="match status" value="1"/>
</dbReference>
<name>A0AAN4R0B7_9PROT</name>
<dbReference type="SUPFAM" id="SSF53720">
    <property type="entry name" value="ALDH-like"/>
    <property type="match status" value="1"/>
</dbReference>
<evidence type="ECO:0000259" key="4">
    <source>
        <dbReference type="Pfam" id="PF00171"/>
    </source>
</evidence>
<dbReference type="Pfam" id="PF00171">
    <property type="entry name" value="Aldedh"/>
    <property type="match status" value="1"/>
</dbReference>
<evidence type="ECO:0000256" key="3">
    <source>
        <dbReference type="ARBA" id="ARBA00023002"/>
    </source>
</evidence>
<dbReference type="InterPro" id="IPR016161">
    <property type="entry name" value="Ald_DH/histidinol_DH"/>
</dbReference>
<evidence type="ECO:0000256" key="1">
    <source>
        <dbReference type="ARBA" id="ARBA00009986"/>
    </source>
</evidence>
<dbReference type="PANTHER" id="PTHR43217">
    <property type="entry name" value="SUCCINATE SEMIALDEHYDE DEHYDROGENASE [NAD(P)+] SAD"/>
    <property type="match status" value="1"/>
</dbReference>
<keyword evidence="2" id="KW-0521">NADP</keyword>
<dbReference type="EMBL" id="BJVS01000001">
    <property type="protein sequence ID" value="GEL52338.1"/>
    <property type="molecule type" value="Genomic_DNA"/>
</dbReference>
<organism evidence="5 6">
    <name type="scientific">Asaia bogorensis NBRC 16594</name>
    <dbReference type="NCBI Taxonomy" id="1231624"/>
    <lineage>
        <taxon>Bacteria</taxon>
        <taxon>Pseudomonadati</taxon>
        <taxon>Pseudomonadota</taxon>
        <taxon>Alphaproteobacteria</taxon>
        <taxon>Acetobacterales</taxon>
        <taxon>Acetobacteraceae</taxon>
        <taxon>Asaia</taxon>
    </lineage>
</organism>
<dbReference type="FunFam" id="3.40.309.10:FF:000010">
    <property type="entry name" value="Gamma-aminobutyraldehyde dehydrogenase"/>
    <property type="match status" value="1"/>
</dbReference>
<dbReference type="CDD" id="cd07100">
    <property type="entry name" value="ALDH_SSADH1_GabD1"/>
    <property type="match status" value="1"/>
</dbReference>
<dbReference type="GeneID" id="78227007"/>
<dbReference type="InterPro" id="IPR016162">
    <property type="entry name" value="Ald_DH_N"/>
</dbReference>
<dbReference type="Gene3D" id="3.40.309.10">
    <property type="entry name" value="Aldehyde Dehydrogenase, Chain A, domain 2"/>
    <property type="match status" value="1"/>
</dbReference>
<feature type="domain" description="Aldehyde dehydrogenase" evidence="4">
    <location>
        <begin position="10"/>
        <end position="457"/>
    </location>
</feature>
<proteinExistence type="inferred from homology"/>